<evidence type="ECO:0000313" key="3">
    <source>
        <dbReference type="Proteomes" id="UP000016233"/>
    </source>
</evidence>
<evidence type="ECO:0000256" key="1">
    <source>
        <dbReference type="SAM" id="Phobius"/>
    </source>
</evidence>
<feature type="transmembrane region" description="Helical" evidence="1">
    <location>
        <begin position="195"/>
        <end position="216"/>
    </location>
</feature>
<dbReference type="EMBL" id="CP003857">
    <property type="protein sequence ID" value="AGU75807.1"/>
    <property type="molecule type" value="Genomic_DNA"/>
</dbReference>
<feature type="transmembrane region" description="Helical" evidence="1">
    <location>
        <begin position="48"/>
        <end position="68"/>
    </location>
</feature>
<dbReference type="KEGG" id="sib:SIR_0433"/>
<gene>
    <name evidence="2" type="ORF">SIR_0433</name>
</gene>
<dbReference type="HOGENOM" id="CLU_088526_3_0_9"/>
<dbReference type="Proteomes" id="UP000016233">
    <property type="component" value="Chromosome"/>
</dbReference>
<feature type="transmembrane region" description="Helical" evidence="1">
    <location>
        <begin position="98"/>
        <end position="116"/>
    </location>
</feature>
<dbReference type="NCBIfam" id="TIGR02206">
    <property type="entry name" value="intg_mem_TP0381"/>
    <property type="match status" value="1"/>
</dbReference>
<proteinExistence type="predicted"/>
<dbReference type="eggNOG" id="COG5522">
    <property type="taxonomic scope" value="Bacteria"/>
</dbReference>
<dbReference type="AlphaFoldDB" id="T1ZEC2"/>
<dbReference type="Pfam" id="PF14808">
    <property type="entry name" value="TMEM164"/>
    <property type="match status" value="1"/>
</dbReference>
<accession>T1ZEC2</accession>
<evidence type="ECO:0000313" key="2">
    <source>
        <dbReference type="EMBL" id="AGU75807.1"/>
    </source>
</evidence>
<feature type="transmembrane region" description="Helical" evidence="1">
    <location>
        <begin position="15"/>
        <end position="36"/>
    </location>
</feature>
<feature type="transmembrane region" description="Helical" evidence="1">
    <location>
        <begin position="128"/>
        <end position="146"/>
    </location>
</feature>
<reference evidence="2 3" key="1">
    <citation type="journal article" date="2013" name="BMC Genomics">
        <title>Phylogenetic relationship and virulence inference of Streptococcus Anginosus Group: curated annotation and whole-genome comparative analysis support distinct species designation.</title>
        <authorList>
            <person name="Olson A.B."/>
            <person name="Kent H."/>
            <person name="Sibley C.D."/>
            <person name="Grinwis M.E."/>
            <person name="Mabon P."/>
            <person name="Ouellette C."/>
            <person name="Tyson S."/>
            <person name="Graham M."/>
            <person name="Tyler S.D."/>
            <person name="Van Domselaar G."/>
            <person name="Surette M.G."/>
            <person name="Corbett C.R."/>
        </authorList>
    </citation>
    <scope>NUCLEOTIDE SEQUENCE [LARGE SCALE GENOMIC DNA]</scope>
    <source>
        <strain evidence="2 3">B196</strain>
    </source>
</reference>
<feature type="transmembrane region" description="Helical" evidence="1">
    <location>
        <begin position="158"/>
        <end position="175"/>
    </location>
</feature>
<keyword evidence="3" id="KW-1185">Reference proteome</keyword>
<keyword evidence="1" id="KW-0812">Transmembrane</keyword>
<evidence type="ECO:0008006" key="4">
    <source>
        <dbReference type="Google" id="ProtNLM"/>
    </source>
</evidence>
<dbReference type="PATRIC" id="fig|862967.3.peg.414"/>
<protein>
    <recommendedName>
        <fullName evidence="4">Major facilitator superfamily permease</fullName>
    </recommendedName>
</protein>
<dbReference type="InterPro" id="IPR011737">
    <property type="entry name" value="CHP02206_TP0381"/>
</dbReference>
<keyword evidence="1" id="KW-1133">Transmembrane helix</keyword>
<sequence>MLKNFLTTHITEPPLISTFWHGLMLMFILLFIYVAVKYHDNPYIVETFKWIQIIQLVVLYTWYIGFRLPLANSLPLYHCRLAMLAVVFLPDNWRIKQYFALMGVSGAVFALGYPVFDPYDFPHITSFSFLIGHYALLGNSLVYLMNSYDKKALKKYQILFYTFALDLFLVGVNHLTGGNYGLMTHPPFIKGENILFNYLVVSTILSVTLILLDEIFKRRWKKKSKIISN</sequence>
<dbReference type="OrthoDB" id="9813172at2"/>
<organism evidence="2 3">
    <name type="scientific">Streptococcus intermedius B196</name>
    <dbReference type="NCBI Taxonomy" id="862967"/>
    <lineage>
        <taxon>Bacteria</taxon>
        <taxon>Bacillati</taxon>
        <taxon>Bacillota</taxon>
        <taxon>Bacilli</taxon>
        <taxon>Lactobacillales</taxon>
        <taxon>Streptococcaceae</taxon>
        <taxon>Streptococcus</taxon>
        <taxon>Streptococcus anginosus group</taxon>
    </lineage>
</organism>
<keyword evidence="1" id="KW-0472">Membrane</keyword>
<name>T1ZEC2_STRIT</name>